<dbReference type="AlphaFoldDB" id="A0A010RV33"/>
<keyword evidence="3" id="KW-1185">Reference proteome</keyword>
<reference evidence="2 3" key="1">
    <citation type="submission" date="2014-02" db="EMBL/GenBank/DDBJ databases">
        <title>The genome sequence of Colletotrichum fioriniae PJ7.</title>
        <authorList>
            <person name="Baroncelli R."/>
            <person name="Thon M.R."/>
        </authorList>
    </citation>
    <scope>NUCLEOTIDE SEQUENCE [LARGE SCALE GENOMIC DNA]</scope>
    <source>
        <strain evidence="2 3">PJ7</strain>
    </source>
</reference>
<evidence type="ECO:0000256" key="1">
    <source>
        <dbReference type="SAM" id="Phobius"/>
    </source>
</evidence>
<name>A0A010RV33_9PEZI</name>
<keyword evidence="1" id="KW-0472">Membrane</keyword>
<dbReference type="KEGG" id="cfj:CFIO01_03536"/>
<feature type="transmembrane region" description="Helical" evidence="1">
    <location>
        <begin position="38"/>
        <end position="61"/>
    </location>
</feature>
<keyword evidence="1" id="KW-1133">Transmembrane helix</keyword>
<keyword evidence="1" id="KW-0812">Transmembrane</keyword>
<comment type="caution">
    <text evidence="2">The sequence shown here is derived from an EMBL/GenBank/DDBJ whole genome shotgun (WGS) entry which is preliminary data.</text>
</comment>
<evidence type="ECO:0000313" key="3">
    <source>
        <dbReference type="Proteomes" id="UP000020467"/>
    </source>
</evidence>
<dbReference type="EMBL" id="JARH01000862">
    <property type="protein sequence ID" value="EXF76143.1"/>
    <property type="molecule type" value="Genomic_DNA"/>
</dbReference>
<protein>
    <submittedName>
        <fullName evidence="2">Uncharacterized protein</fullName>
    </submittedName>
</protein>
<organism evidence="2 3">
    <name type="scientific">Colletotrichum fioriniae PJ7</name>
    <dbReference type="NCBI Taxonomy" id="1445577"/>
    <lineage>
        <taxon>Eukaryota</taxon>
        <taxon>Fungi</taxon>
        <taxon>Dikarya</taxon>
        <taxon>Ascomycota</taxon>
        <taxon>Pezizomycotina</taxon>
        <taxon>Sordariomycetes</taxon>
        <taxon>Hypocreomycetidae</taxon>
        <taxon>Glomerellales</taxon>
        <taxon>Glomerellaceae</taxon>
        <taxon>Colletotrichum</taxon>
        <taxon>Colletotrichum acutatum species complex</taxon>
    </lineage>
</organism>
<evidence type="ECO:0000313" key="2">
    <source>
        <dbReference type="EMBL" id="EXF76143.1"/>
    </source>
</evidence>
<proteinExistence type="predicted"/>
<sequence length="95" mass="10703">MSMDDETAKMVEATRLNIDNLRTLDGDIQSEVMQAYQWGFVVLFGILLVSSLGITLSFSWVPEHRLDRTSNSAEDSDMVVEMDNLIDDEETDDGL</sequence>
<dbReference type="Proteomes" id="UP000020467">
    <property type="component" value="Unassembled WGS sequence"/>
</dbReference>
<accession>A0A010RV33</accession>
<dbReference type="HOGENOM" id="CLU_2372655_0_0_1"/>
<gene>
    <name evidence="2" type="ORF">CFIO01_03536</name>
</gene>